<protein>
    <submittedName>
        <fullName evidence="1">Uncharacterized protein</fullName>
    </submittedName>
</protein>
<evidence type="ECO:0000313" key="2">
    <source>
        <dbReference type="Proteomes" id="UP001148614"/>
    </source>
</evidence>
<proteinExistence type="predicted"/>
<comment type="caution">
    <text evidence="1">The sequence shown here is derived from an EMBL/GenBank/DDBJ whole genome shotgun (WGS) entry which is preliminary data.</text>
</comment>
<reference evidence="1" key="1">
    <citation type="submission" date="2022-07" db="EMBL/GenBank/DDBJ databases">
        <title>Genome Sequence of Xylaria arbuscula.</title>
        <authorList>
            <person name="Buettner E."/>
        </authorList>
    </citation>
    <scope>NUCLEOTIDE SEQUENCE</scope>
    <source>
        <strain evidence="1">VT107</strain>
    </source>
</reference>
<name>A0A9W8TJB0_9PEZI</name>
<dbReference type="Proteomes" id="UP001148614">
    <property type="component" value="Unassembled WGS sequence"/>
</dbReference>
<organism evidence="1 2">
    <name type="scientific">Xylaria arbuscula</name>
    <dbReference type="NCBI Taxonomy" id="114810"/>
    <lineage>
        <taxon>Eukaryota</taxon>
        <taxon>Fungi</taxon>
        <taxon>Dikarya</taxon>
        <taxon>Ascomycota</taxon>
        <taxon>Pezizomycotina</taxon>
        <taxon>Sordariomycetes</taxon>
        <taxon>Xylariomycetidae</taxon>
        <taxon>Xylariales</taxon>
        <taxon>Xylariaceae</taxon>
        <taxon>Xylaria</taxon>
    </lineage>
</organism>
<keyword evidence="2" id="KW-1185">Reference proteome</keyword>
<accession>A0A9W8TJB0</accession>
<dbReference type="AlphaFoldDB" id="A0A9W8TJB0"/>
<evidence type="ECO:0000313" key="1">
    <source>
        <dbReference type="EMBL" id="KAJ3561335.1"/>
    </source>
</evidence>
<sequence>MRGQNRYIGNVRGCKRPASRGQALSSSCRASSPTKCGVSRLPYLVSFSHPFERTYAGTRAMDAQWRRDSRLSSAAVLLYAVASATGSDRDGILGIKVMTPSAFNPPGCLPALSVQYPLPPMGKCAALHDLDRKLPSVLLLTGERGREATANSPDISSHLFVQESNSQIAWGTGLSIAECNVEPGASSHLSHSVSLSRRRLPNFVESEMPMMPLMTRHRPRRVGQARDDGKEKVTHAICSPTTVCASSSMARHDFTAAAYHDRQGLVVHTRPFTLTSAT</sequence>
<gene>
    <name evidence="1" type="ORF">NPX13_g8987</name>
</gene>
<dbReference type="EMBL" id="JANPWZ010002091">
    <property type="protein sequence ID" value="KAJ3561335.1"/>
    <property type="molecule type" value="Genomic_DNA"/>
</dbReference>